<dbReference type="InterPro" id="IPR013325">
    <property type="entry name" value="RNA_pol_sigma_r2"/>
</dbReference>
<name>A0A6N8JHH2_9BACT</name>
<dbReference type="GO" id="GO:0003700">
    <property type="term" value="F:DNA-binding transcription factor activity"/>
    <property type="evidence" value="ECO:0007669"/>
    <property type="project" value="InterPro"/>
</dbReference>
<accession>A0A6N8JHH2</accession>
<comment type="caution">
    <text evidence="2">The sequence shown here is derived from an EMBL/GenBank/DDBJ whole genome shotgun (WGS) entry which is preliminary data.</text>
</comment>
<evidence type="ECO:0000313" key="2">
    <source>
        <dbReference type="EMBL" id="MVT44677.1"/>
    </source>
</evidence>
<dbReference type="Gene3D" id="1.10.1740.10">
    <property type="match status" value="1"/>
</dbReference>
<feature type="domain" description="RNA polymerase sigma-70 region 2" evidence="1">
    <location>
        <begin position="42"/>
        <end position="98"/>
    </location>
</feature>
<dbReference type="AlphaFoldDB" id="A0A6N8JHH2"/>
<reference evidence="2 3" key="1">
    <citation type="submission" date="2019-12" db="EMBL/GenBank/DDBJ databases">
        <title>The draft genomic sequence of strain Chitinophaga oryziterrae JCM 16595.</title>
        <authorList>
            <person name="Zhang X."/>
        </authorList>
    </citation>
    <scope>NUCLEOTIDE SEQUENCE [LARGE SCALE GENOMIC DNA]</scope>
    <source>
        <strain evidence="2 3">JCM 16595</strain>
    </source>
</reference>
<organism evidence="2 3">
    <name type="scientific">Chitinophaga oryziterrae</name>
    <dbReference type="NCBI Taxonomy" id="1031224"/>
    <lineage>
        <taxon>Bacteria</taxon>
        <taxon>Pseudomonadati</taxon>
        <taxon>Bacteroidota</taxon>
        <taxon>Chitinophagia</taxon>
        <taxon>Chitinophagales</taxon>
        <taxon>Chitinophagaceae</taxon>
        <taxon>Chitinophaga</taxon>
    </lineage>
</organism>
<dbReference type="Pfam" id="PF04542">
    <property type="entry name" value="Sigma70_r2"/>
    <property type="match status" value="1"/>
</dbReference>
<dbReference type="GO" id="GO:0006352">
    <property type="term" value="P:DNA-templated transcription initiation"/>
    <property type="evidence" value="ECO:0007669"/>
    <property type="project" value="InterPro"/>
</dbReference>
<sequence>MKPKFAIDQIPDIRLINALKSDKDHAGIAFKIIYNLHCISLNKLAYGMLKDDEGARYIVQEIFISLWNNRLHQIILEDNIEKYLVHIVKNKCIDILRETETNTFFEIKDLHIHSR</sequence>
<proteinExistence type="predicted"/>
<protein>
    <recommendedName>
        <fullName evidence="1">RNA polymerase sigma-70 region 2 domain-containing protein</fullName>
    </recommendedName>
</protein>
<dbReference type="SUPFAM" id="SSF88946">
    <property type="entry name" value="Sigma2 domain of RNA polymerase sigma factors"/>
    <property type="match status" value="1"/>
</dbReference>
<keyword evidence="3" id="KW-1185">Reference proteome</keyword>
<dbReference type="RefSeq" id="WP_157303464.1">
    <property type="nucleotide sequence ID" value="NZ_BAAAZB010000018.1"/>
</dbReference>
<dbReference type="EMBL" id="WRXO01000012">
    <property type="protein sequence ID" value="MVT44677.1"/>
    <property type="molecule type" value="Genomic_DNA"/>
</dbReference>
<evidence type="ECO:0000313" key="3">
    <source>
        <dbReference type="Proteomes" id="UP000468388"/>
    </source>
</evidence>
<dbReference type="Proteomes" id="UP000468388">
    <property type="component" value="Unassembled WGS sequence"/>
</dbReference>
<dbReference type="OrthoDB" id="1163416at2"/>
<evidence type="ECO:0000259" key="1">
    <source>
        <dbReference type="Pfam" id="PF04542"/>
    </source>
</evidence>
<dbReference type="InterPro" id="IPR007627">
    <property type="entry name" value="RNA_pol_sigma70_r2"/>
</dbReference>
<gene>
    <name evidence="2" type="ORF">GO495_29055</name>
</gene>